<keyword evidence="5 9" id="KW-0547">Nucleotide-binding</keyword>
<sequence length="265" mass="28375">MITIVFKVGGSVLNQLSPKFYQMLVRLKETETCNPIIVHGGGPEINEALSKMNIETEFVDGLRVTTEEVLNIAEMVMSGTINKRIVASIQSIGGNALGLSGVDGKLLQARQIHNGKLGLVGEIIEVNTEWLSIIMNSGGIPVISPIAIGEDGRRYNVNGDMAAGKVAEAFQSKLILVSNIPGVIESVNGEEMIHHHLTKQQVESKIDSGVIYGGMIPKVRSALASLKSGVAESVILNGLNPDDIKNYLEGKAVGTVLTEREVEHV</sequence>
<dbReference type="CDD" id="cd04238">
    <property type="entry name" value="AAK_NAGK-like"/>
    <property type="match status" value="1"/>
</dbReference>
<evidence type="ECO:0000313" key="11">
    <source>
        <dbReference type="EMBL" id="GLO65528.1"/>
    </source>
</evidence>
<evidence type="ECO:0000256" key="4">
    <source>
        <dbReference type="ARBA" id="ARBA00022679"/>
    </source>
</evidence>
<keyword evidence="4 9" id="KW-0808">Transferase</keyword>
<organism evidence="11 12">
    <name type="scientific">Oceanobacillus kimchii</name>
    <dbReference type="NCBI Taxonomy" id="746691"/>
    <lineage>
        <taxon>Bacteria</taxon>
        <taxon>Bacillati</taxon>
        <taxon>Bacillota</taxon>
        <taxon>Bacilli</taxon>
        <taxon>Bacillales</taxon>
        <taxon>Bacillaceae</taxon>
        <taxon>Oceanobacillus</taxon>
    </lineage>
</organism>
<dbReference type="RefSeq" id="WP_017796216.1">
    <property type="nucleotide sequence ID" value="NZ_BSKO01000001.1"/>
</dbReference>
<comment type="catalytic activity">
    <reaction evidence="8 9">
        <text>N-acetyl-L-glutamate + ATP = N-acetyl-L-glutamyl 5-phosphate + ADP</text>
        <dbReference type="Rhea" id="RHEA:14629"/>
        <dbReference type="ChEBI" id="CHEBI:30616"/>
        <dbReference type="ChEBI" id="CHEBI:44337"/>
        <dbReference type="ChEBI" id="CHEBI:57936"/>
        <dbReference type="ChEBI" id="CHEBI:456216"/>
        <dbReference type="EC" id="2.7.2.8"/>
    </reaction>
</comment>
<feature type="domain" description="Aspartate/glutamate/uridylate kinase" evidence="10">
    <location>
        <begin position="3"/>
        <end position="237"/>
    </location>
</feature>
<feature type="binding site" evidence="9">
    <location>
        <position position="63"/>
    </location>
    <ligand>
        <name>substrate</name>
    </ligand>
</feature>
<dbReference type="HAMAP" id="MF_00082">
    <property type="entry name" value="ArgB"/>
    <property type="match status" value="1"/>
</dbReference>
<dbReference type="EC" id="2.7.2.8" evidence="9"/>
<evidence type="ECO:0000256" key="6">
    <source>
        <dbReference type="ARBA" id="ARBA00022777"/>
    </source>
</evidence>
<keyword evidence="12" id="KW-1185">Reference proteome</keyword>
<gene>
    <name evidence="9" type="primary">argB</name>
    <name evidence="11" type="ORF">MACH08_13120</name>
</gene>
<evidence type="ECO:0000256" key="7">
    <source>
        <dbReference type="ARBA" id="ARBA00022840"/>
    </source>
</evidence>
<protein>
    <recommendedName>
        <fullName evidence="9">Acetylglutamate kinase</fullName>
        <ecNumber evidence="9">2.7.2.8</ecNumber>
    </recommendedName>
    <alternativeName>
        <fullName evidence="9">N-acetyl-L-glutamate 5-phosphotransferase</fullName>
    </alternativeName>
    <alternativeName>
        <fullName evidence="9">NAG kinase</fullName>
        <shortName evidence="9">NAGK</shortName>
    </alternativeName>
</protein>
<dbReference type="PIRSF" id="PIRSF000728">
    <property type="entry name" value="NAGK"/>
    <property type="match status" value="1"/>
</dbReference>
<dbReference type="PANTHER" id="PTHR23342:SF0">
    <property type="entry name" value="N-ACETYLGLUTAMATE SYNTHASE, MITOCHONDRIAL"/>
    <property type="match status" value="1"/>
</dbReference>
<dbReference type="Pfam" id="PF00696">
    <property type="entry name" value="AA_kinase"/>
    <property type="match status" value="1"/>
</dbReference>
<dbReference type="Gene3D" id="3.40.1160.10">
    <property type="entry name" value="Acetylglutamate kinase-like"/>
    <property type="match status" value="1"/>
</dbReference>
<dbReference type="NCBIfam" id="TIGR00761">
    <property type="entry name" value="argB"/>
    <property type="match status" value="1"/>
</dbReference>
<feature type="site" description="Transition state stabilizer" evidence="9">
    <location>
        <position position="7"/>
    </location>
</feature>
<evidence type="ECO:0000259" key="10">
    <source>
        <dbReference type="Pfam" id="PF00696"/>
    </source>
</evidence>
<dbReference type="PANTHER" id="PTHR23342">
    <property type="entry name" value="N-ACETYLGLUTAMATE SYNTHASE"/>
    <property type="match status" value="1"/>
</dbReference>
<comment type="similarity">
    <text evidence="9">Belongs to the acetylglutamate kinase family. ArgB subfamily.</text>
</comment>
<keyword evidence="6 9" id="KW-0418">Kinase</keyword>
<comment type="pathway">
    <text evidence="1 9">Amino-acid biosynthesis; L-arginine biosynthesis; N(2)-acetyl-L-ornithine from L-glutamate: step 2/4.</text>
</comment>
<dbReference type="InterPro" id="IPR001048">
    <property type="entry name" value="Asp/Glu/Uridylate_kinase"/>
</dbReference>
<feature type="binding site" evidence="9">
    <location>
        <position position="156"/>
    </location>
    <ligand>
        <name>substrate</name>
    </ligand>
</feature>
<dbReference type="SUPFAM" id="SSF53633">
    <property type="entry name" value="Carbamate kinase-like"/>
    <property type="match status" value="1"/>
</dbReference>
<name>A0ABQ5TF85_9BACI</name>
<dbReference type="EMBL" id="BSKO01000001">
    <property type="protein sequence ID" value="GLO65528.1"/>
    <property type="molecule type" value="Genomic_DNA"/>
</dbReference>
<comment type="function">
    <text evidence="9">Catalyzes the ATP-dependent phosphorylation of N-acetyl-L-glutamate.</text>
</comment>
<proteinExistence type="inferred from homology"/>
<evidence type="ECO:0000256" key="9">
    <source>
        <dbReference type="HAMAP-Rule" id="MF_00082"/>
    </source>
</evidence>
<keyword evidence="2 9" id="KW-0055">Arginine biosynthesis</keyword>
<comment type="subcellular location">
    <subcellularLocation>
        <location evidence="9">Cytoplasm</location>
    </subcellularLocation>
</comment>
<evidence type="ECO:0000256" key="5">
    <source>
        <dbReference type="ARBA" id="ARBA00022741"/>
    </source>
</evidence>
<evidence type="ECO:0000256" key="2">
    <source>
        <dbReference type="ARBA" id="ARBA00022571"/>
    </source>
</evidence>
<feature type="binding site" evidence="9">
    <location>
        <begin position="41"/>
        <end position="42"/>
    </location>
    <ligand>
        <name>substrate</name>
    </ligand>
</feature>
<keyword evidence="9" id="KW-0963">Cytoplasm</keyword>
<keyword evidence="3 9" id="KW-0028">Amino-acid biosynthesis</keyword>
<comment type="caution">
    <text evidence="11">The sequence shown here is derived from an EMBL/GenBank/DDBJ whole genome shotgun (WGS) entry which is preliminary data.</text>
</comment>
<dbReference type="InterPro" id="IPR004662">
    <property type="entry name" value="AcgluKinase_fam"/>
</dbReference>
<evidence type="ECO:0000256" key="1">
    <source>
        <dbReference type="ARBA" id="ARBA00004828"/>
    </source>
</evidence>
<dbReference type="Proteomes" id="UP001275436">
    <property type="component" value="Unassembled WGS sequence"/>
</dbReference>
<keyword evidence="7 9" id="KW-0067">ATP-binding</keyword>
<evidence type="ECO:0000256" key="8">
    <source>
        <dbReference type="ARBA" id="ARBA00048141"/>
    </source>
</evidence>
<reference evidence="11 12" key="1">
    <citation type="submission" date="2023-02" db="EMBL/GenBank/DDBJ databases">
        <title>Oceanobacillus kimchii IFOP_LL358 isolated form Alexandrium catenella lab strain.</title>
        <authorList>
            <person name="Gajardo G."/>
            <person name="Ueki S."/>
            <person name="Maruyama F."/>
        </authorList>
    </citation>
    <scope>NUCLEOTIDE SEQUENCE [LARGE SCALE GENOMIC DNA]</scope>
    <source>
        <strain evidence="11 12">IFOP_LL358</strain>
    </source>
</reference>
<evidence type="ECO:0000256" key="3">
    <source>
        <dbReference type="ARBA" id="ARBA00022605"/>
    </source>
</evidence>
<evidence type="ECO:0000313" key="12">
    <source>
        <dbReference type="Proteomes" id="UP001275436"/>
    </source>
</evidence>
<feature type="site" description="Transition state stabilizer" evidence="9">
    <location>
        <position position="218"/>
    </location>
</feature>
<dbReference type="InterPro" id="IPR037528">
    <property type="entry name" value="ArgB"/>
</dbReference>
<accession>A0ABQ5TF85</accession>
<dbReference type="GO" id="GO:0016301">
    <property type="term" value="F:kinase activity"/>
    <property type="evidence" value="ECO:0007669"/>
    <property type="project" value="UniProtKB-KW"/>
</dbReference>
<dbReference type="InterPro" id="IPR036393">
    <property type="entry name" value="AceGlu_kinase-like_sf"/>
</dbReference>